<protein>
    <submittedName>
        <fullName evidence="2">Uncharacterized protein</fullName>
    </submittedName>
</protein>
<feature type="region of interest" description="Disordered" evidence="1">
    <location>
        <begin position="340"/>
        <end position="359"/>
    </location>
</feature>
<dbReference type="RefSeq" id="WP_295573798.1">
    <property type="nucleotide sequence ID" value="NZ_FLQR01000001.1"/>
</dbReference>
<dbReference type="AlphaFoldDB" id="A0A1Y5NX39"/>
<organism evidence="2">
    <name type="scientific">uncultured Microbacterium sp</name>
    <dbReference type="NCBI Taxonomy" id="191216"/>
    <lineage>
        <taxon>Bacteria</taxon>
        <taxon>Bacillati</taxon>
        <taxon>Actinomycetota</taxon>
        <taxon>Actinomycetes</taxon>
        <taxon>Micrococcales</taxon>
        <taxon>Microbacteriaceae</taxon>
        <taxon>Microbacterium</taxon>
        <taxon>environmental samples</taxon>
    </lineage>
</organism>
<accession>A0A1Y5NX39</accession>
<feature type="region of interest" description="Disordered" evidence="1">
    <location>
        <begin position="287"/>
        <end position="321"/>
    </location>
</feature>
<dbReference type="EMBL" id="FLQR01000001">
    <property type="protein sequence ID" value="SBS70986.1"/>
    <property type="molecule type" value="Genomic_DNA"/>
</dbReference>
<reference evidence="2" key="1">
    <citation type="submission" date="2016-03" db="EMBL/GenBank/DDBJ databases">
        <authorList>
            <person name="Ploux O."/>
        </authorList>
    </citation>
    <scope>NUCLEOTIDE SEQUENCE</scope>
    <source>
        <strain evidence="2">UC1</strain>
    </source>
</reference>
<proteinExistence type="predicted"/>
<sequence>MPQPAVADLLTAPPRLRSVVAGEHPYPGVVVAGDPARVWVDADDFRDGPAWRADPDGHVLGPLEIARTPTGHAVVLPLCAERLHEAVARRAPLTPGETVTVAVSLLRGAVEADDLGATRGEWWVTDAGRPVLALTGESPWRPATARLIALLGGDQGADAATALERCGDAITDPRLLARDAGRCEDALFALAEPAALGTRLTPVRVRDLARPAEPVDEPPPPRWPELVARWVDAGLADRVRTALRRRMPVEQTQRTVRATRRRAPWLLGAGLAGLIVTVGVLWPEEATTGDVPAPRATPNEAAAPEDAGRPSGQTTGTAPSSAEDLARLLDDLARCVAAPCGTADPREDPRRPLPAGIASAPDVERRVSVLDEYGGVTVLRVEGADGDVPPQIVVIVRDDEKWLVRDVYDVADQP</sequence>
<feature type="compositionally biased region" description="Polar residues" evidence="1">
    <location>
        <begin position="311"/>
        <end position="320"/>
    </location>
</feature>
<evidence type="ECO:0000313" key="2">
    <source>
        <dbReference type="EMBL" id="SBS70986.1"/>
    </source>
</evidence>
<name>A0A1Y5NX39_9MICO</name>
<gene>
    <name evidence="2" type="ORF">MIPYR_10782</name>
</gene>
<evidence type="ECO:0000256" key="1">
    <source>
        <dbReference type="SAM" id="MobiDB-lite"/>
    </source>
</evidence>